<proteinExistence type="predicted"/>
<keyword evidence="8" id="KW-1185">Reference proteome</keyword>
<name>H0E722_9ACTN</name>
<organism evidence="7 8">
    <name type="scientific">Patulibacter medicamentivorans</name>
    <dbReference type="NCBI Taxonomy" id="1097667"/>
    <lineage>
        <taxon>Bacteria</taxon>
        <taxon>Bacillati</taxon>
        <taxon>Actinomycetota</taxon>
        <taxon>Thermoleophilia</taxon>
        <taxon>Solirubrobacterales</taxon>
        <taxon>Patulibacteraceae</taxon>
        <taxon>Patulibacter</taxon>
    </lineage>
</organism>
<feature type="transmembrane region" description="Helical" evidence="6">
    <location>
        <begin position="161"/>
        <end position="182"/>
    </location>
</feature>
<dbReference type="CDD" id="cd06579">
    <property type="entry name" value="TM_PBP1_transp_AraH_like"/>
    <property type="match status" value="1"/>
</dbReference>
<evidence type="ECO:0000256" key="6">
    <source>
        <dbReference type="SAM" id="Phobius"/>
    </source>
</evidence>
<feature type="transmembrane region" description="Helical" evidence="6">
    <location>
        <begin position="41"/>
        <end position="62"/>
    </location>
</feature>
<dbReference type="GO" id="GO:0005886">
    <property type="term" value="C:plasma membrane"/>
    <property type="evidence" value="ECO:0007669"/>
    <property type="project" value="UniProtKB-SubCell"/>
</dbReference>
<sequence>MTRLRAPRIHLSTVSAFALCAVLFVIATLHASGFASGDNVRQLLVFASFVGFAALGQTLVVLSGGMDLSVPWLMAFGGIQLSHWATGGMPGGAAIALVVLVGALIGVVNGVGVAFLRIPPIIMTLAVGGLVQAYLLSLGLLDSSGKSPVPAAAVSAASDRLGPLPIVAWVWLVVAVAVGLLLSRSAAGRRIYAVGANEEVARLSGIDVARVRLAAYALSGAAAAFAGVILAGYVGNTYLDIGQPYLFASIAAVVVGGASILGGHGTYWGTVAGALTLTVLSAMLPLFHLSDAGLKVVYGVVILLGVWLSQSGGELLARVRRRATISPEPPHSPEVTTSAP</sequence>
<feature type="transmembrane region" description="Helical" evidence="6">
    <location>
        <begin position="92"/>
        <end position="115"/>
    </location>
</feature>
<dbReference type="EMBL" id="AGUD01000216">
    <property type="protein sequence ID" value="EHN10517.1"/>
    <property type="molecule type" value="Genomic_DNA"/>
</dbReference>
<feature type="transmembrane region" description="Helical" evidence="6">
    <location>
        <begin position="245"/>
        <end position="263"/>
    </location>
</feature>
<evidence type="ECO:0000256" key="5">
    <source>
        <dbReference type="ARBA" id="ARBA00023136"/>
    </source>
</evidence>
<dbReference type="GO" id="GO:0022857">
    <property type="term" value="F:transmembrane transporter activity"/>
    <property type="evidence" value="ECO:0007669"/>
    <property type="project" value="InterPro"/>
</dbReference>
<dbReference type="PANTHER" id="PTHR32196">
    <property type="entry name" value="ABC TRANSPORTER PERMEASE PROTEIN YPHD-RELATED-RELATED"/>
    <property type="match status" value="1"/>
</dbReference>
<feature type="transmembrane region" description="Helical" evidence="6">
    <location>
        <begin position="122"/>
        <end position="141"/>
    </location>
</feature>
<dbReference type="PANTHER" id="PTHR32196:SF72">
    <property type="entry name" value="RIBOSE IMPORT PERMEASE PROTEIN RBSC"/>
    <property type="match status" value="1"/>
</dbReference>
<feature type="transmembrane region" description="Helical" evidence="6">
    <location>
        <begin position="213"/>
        <end position="233"/>
    </location>
</feature>
<comment type="caution">
    <text evidence="7">The sequence shown here is derived from an EMBL/GenBank/DDBJ whole genome shotgun (WGS) entry which is preliminary data.</text>
</comment>
<gene>
    <name evidence="7" type="ORF">PAI11_26240</name>
</gene>
<keyword evidence="5 6" id="KW-0472">Membrane</keyword>
<reference evidence="7 8" key="1">
    <citation type="journal article" date="2013" name="Biodegradation">
        <title>Quantitative proteomic analysis of ibuprofen-degrading Patulibacter sp. strain I11.</title>
        <authorList>
            <person name="Almeida B."/>
            <person name="Kjeldal H."/>
            <person name="Lolas I."/>
            <person name="Knudsen A.D."/>
            <person name="Carvalho G."/>
            <person name="Nielsen K.L."/>
            <person name="Barreto Crespo M.T."/>
            <person name="Stensballe A."/>
            <person name="Nielsen J.L."/>
        </authorList>
    </citation>
    <scope>NUCLEOTIDE SEQUENCE [LARGE SCALE GENOMIC DNA]</scope>
    <source>
        <strain evidence="7 8">I11</strain>
    </source>
</reference>
<comment type="subcellular location">
    <subcellularLocation>
        <location evidence="1">Cell membrane</location>
        <topology evidence="1">Multi-pass membrane protein</topology>
    </subcellularLocation>
</comment>
<dbReference type="Pfam" id="PF02653">
    <property type="entry name" value="BPD_transp_2"/>
    <property type="match status" value="1"/>
</dbReference>
<dbReference type="RefSeq" id="WP_007575876.1">
    <property type="nucleotide sequence ID" value="NZ_AGUD01000216.1"/>
</dbReference>
<evidence type="ECO:0000313" key="7">
    <source>
        <dbReference type="EMBL" id="EHN10517.1"/>
    </source>
</evidence>
<feature type="transmembrane region" description="Helical" evidence="6">
    <location>
        <begin position="296"/>
        <end position="317"/>
    </location>
</feature>
<protein>
    <submittedName>
        <fullName evidence="7">Ribose ABC transport system permease protein RbsC (TC 3.A.1.2.1)</fullName>
    </submittedName>
</protein>
<dbReference type="Proteomes" id="UP000005143">
    <property type="component" value="Unassembled WGS sequence"/>
</dbReference>
<evidence type="ECO:0000313" key="8">
    <source>
        <dbReference type="Proteomes" id="UP000005143"/>
    </source>
</evidence>
<accession>H0E722</accession>
<feature type="transmembrane region" description="Helical" evidence="6">
    <location>
        <begin position="270"/>
        <end position="290"/>
    </location>
</feature>
<keyword evidence="3 6" id="KW-0812">Transmembrane</keyword>
<dbReference type="AlphaFoldDB" id="H0E722"/>
<dbReference type="OrthoDB" id="9808136at2"/>
<evidence type="ECO:0000256" key="1">
    <source>
        <dbReference type="ARBA" id="ARBA00004651"/>
    </source>
</evidence>
<keyword evidence="4 6" id="KW-1133">Transmembrane helix</keyword>
<keyword evidence="2" id="KW-1003">Cell membrane</keyword>
<evidence type="ECO:0000256" key="3">
    <source>
        <dbReference type="ARBA" id="ARBA00022692"/>
    </source>
</evidence>
<evidence type="ECO:0000256" key="4">
    <source>
        <dbReference type="ARBA" id="ARBA00022989"/>
    </source>
</evidence>
<evidence type="ECO:0000256" key="2">
    <source>
        <dbReference type="ARBA" id="ARBA00022475"/>
    </source>
</evidence>
<dbReference type="InterPro" id="IPR001851">
    <property type="entry name" value="ABC_transp_permease"/>
</dbReference>